<dbReference type="SUPFAM" id="SSF51735">
    <property type="entry name" value="NAD(P)-binding Rossmann-fold domains"/>
    <property type="match status" value="1"/>
</dbReference>
<evidence type="ECO:0000259" key="11">
    <source>
        <dbReference type="Pfam" id="PF01370"/>
    </source>
</evidence>
<evidence type="ECO:0000256" key="8">
    <source>
        <dbReference type="ARBA" id="ARBA00023235"/>
    </source>
</evidence>
<keyword evidence="7 10" id="KW-0520">NAD</keyword>
<keyword evidence="13" id="KW-1185">Reference proteome</keyword>
<feature type="domain" description="NAD-dependent epimerase/dehydratase" evidence="11">
    <location>
        <begin position="10"/>
        <end position="259"/>
    </location>
</feature>
<dbReference type="InterPro" id="IPR005886">
    <property type="entry name" value="UDP_G4E"/>
</dbReference>
<evidence type="ECO:0000313" key="13">
    <source>
        <dbReference type="Proteomes" id="UP000078543"/>
    </source>
</evidence>
<dbReference type="GO" id="GO:0033499">
    <property type="term" value="P:galactose catabolic process via UDP-galactose, Leloir pathway"/>
    <property type="evidence" value="ECO:0007669"/>
    <property type="project" value="TreeGrafter"/>
</dbReference>
<dbReference type="Pfam" id="PF01370">
    <property type="entry name" value="Epimerase"/>
    <property type="match status" value="1"/>
</dbReference>
<dbReference type="STRING" id="1437059.A6A05_00315"/>
<dbReference type="RefSeq" id="WP_068498086.1">
    <property type="nucleotide sequence ID" value="NZ_LWQU01000104.1"/>
</dbReference>
<evidence type="ECO:0000256" key="9">
    <source>
        <dbReference type="ARBA" id="ARBA00023277"/>
    </source>
</evidence>
<dbReference type="OrthoDB" id="9801785at2"/>
<accession>A0A178MYL1</accession>
<reference evidence="12 13" key="1">
    <citation type="submission" date="2016-04" db="EMBL/GenBank/DDBJ databases">
        <title>Draft genome sequence of freshwater magnetotactic bacteria Magnetospirillum marisnigri SP-1 and Magnetospirillum moscoviense BB-1.</title>
        <authorList>
            <person name="Koziaeva V."/>
            <person name="Dziuba M.V."/>
            <person name="Ivanov T.M."/>
            <person name="Kuznetsov B."/>
            <person name="Grouzdev D.S."/>
        </authorList>
    </citation>
    <scope>NUCLEOTIDE SEQUENCE [LARGE SCALE GENOMIC DNA]</scope>
    <source>
        <strain evidence="12 13">BB-1</strain>
    </source>
</reference>
<dbReference type="EMBL" id="LWQU01000104">
    <property type="protein sequence ID" value="OAN55038.1"/>
    <property type="molecule type" value="Genomic_DNA"/>
</dbReference>
<comment type="pathway">
    <text evidence="3 10">Carbohydrate metabolism; galactose metabolism.</text>
</comment>
<proteinExistence type="inferred from homology"/>
<evidence type="ECO:0000256" key="7">
    <source>
        <dbReference type="ARBA" id="ARBA00023027"/>
    </source>
</evidence>
<dbReference type="EC" id="5.1.3.2" evidence="5 10"/>
<dbReference type="UniPathway" id="UPA00214"/>
<keyword evidence="8 10" id="KW-0413">Isomerase</keyword>
<dbReference type="GO" id="GO:0003978">
    <property type="term" value="F:UDP-glucose 4-epimerase activity"/>
    <property type="evidence" value="ECO:0007669"/>
    <property type="project" value="UniProtKB-UniRule"/>
</dbReference>
<dbReference type="PANTHER" id="PTHR43725">
    <property type="entry name" value="UDP-GLUCOSE 4-EPIMERASE"/>
    <property type="match status" value="1"/>
</dbReference>
<evidence type="ECO:0000256" key="3">
    <source>
        <dbReference type="ARBA" id="ARBA00004947"/>
    </source>
</evidence>
<comment type="similarity">
    <text evidence="4 10">Belongs to the NAD(P)-dependent epimerase/dehydratase family.</text>
</comment>
<sequence>MGAATQADAILVTGGAGYIGSHVCQVLCDAGRQVVVLDDLSRGHRRQIPPGVTFVQGDIADDALVGQLIASHGIGWVMHFAGRILVPDSMRDPVDYYTTNVAKSLSLIATCARAGIRGFVFSSTAAVYGTPAQLPVTEDTPCRPMSPYGHSKLMIEQMLADIGQVSAMRFVCLRYFNVAGADPQGRRGQREDETTHLIRVACQAAVGRRAFLEVFGDDYDTPDGTCIRDFIHVCDLAGVHYAALGYLDSGGKSTVINCGYGHGYSIREVIAAVERVTGRPLPVRQGGRRDGDIPAMVAAVGRMRALLDWSPRYDDLDQIIRTALAWEESLNRTDAAGHG</sequence>
<evidence type="ECO:0000256" key="5">
    <source>
        <dbReference type="ARBA" id="ARBA00013189"/>
    </source>
</evidence>
<gene>
    <name evidence="12" type="ORF">A6A05_00315</name>
</gene>
<evidence type="ECO:0000256" key="2">
    <source>
        <dbReference type="ARBA" id="ARBA00001911"/>
    </source>
</evidence>
<comment type="caution">
    <text evidence="12">The sequence shown here is derived from an EMBL/GenBank/DDBJ whole genome shotgun (WGS) entry which is preliminary data.</text>
</comment>
<comment type="cofactor">
    <cofactor evidence="2 10">
        <name>NAD(+)</name>
        <dbReference type="ChEBI" id="CHEBI:57540"/>
    </cofactor>
</comment>
<dbReference type="Gene3D" id="3.40.50.720">
    <property type="entry name" value="NAD(P)-binding Rossmann-like Domain"/>
    <property type="match status" value="1"/>
</dbReference>
<dbReference type="Proteomes" id="UP000078543">
    <property type="component" value="Unassembled WGS sequence"/>
</dbReference>
<evidence type="ECO:0000256" key="1">
    <source>
        <dbReference type="ARBA" id="ARBA00000083"/>
    </source>
</evidence>
<evidence type="ECO:0000313" key="12">
    <source>
        <dbReference type="EMBL" id="OAN55038.1"/>
    </source>
</evidence>
<dbReference type="CDD" id="cd05247">
    <property type="entry name" value="UDP_G4E_1_SDR_e"/>
    <property type="match status" value="1"/>
</dbReference>
<comment type="catalytic activity">
    <reaction evidence="1 10">
        <text>UDP-alpha-D-glucose = UDP-alpha-D-galactose</text>
        <dbReference type="Rhea" id="RHEA:22168"/>
        <dbReference type="ChEBI" id="CHEBI:58885"/>
        <dbReference type="ChEBI" id="CHEBI:66914"/>
        <dbReference type="EC" id="5.1.3.2"/>
    </reaction>
</comment>
<keyword evidence="9 10" id="KW-0119">Carbohydrate metabolism</keyword>
<dbReference type="AlphaFoldDB" id="A0A178MYL1"/>
<evidence type="ECO:0000256" key="10">
    <source>
        <dbReference type="RuleBase" id="RU366046"/>
    </source>
</evidence>
<dbReference type="InterPro" id="IPR001509">
    <property type="entry name" value="Epimerase_deHydtase"/>
</dbReference>
<comment type="subunit">
    <text evidence="10">Homodimer.</text>
</comment>
<name>A0A178MYL1_9PROT</name>
<protein>
    <recommendedName>
        <fullName evidence="6 10">UDP-glucose 4-epimerase</fullName>
        <ecNumber evidence="5 10">5.1.3.2</ecNumber>
    </recommendedName>
</protein>
<dbReference type="NCBIfam" id="TIGR01179">
    <property type="entry name" value="galE"/>
    <property type="match status" value="1"/>
</dbReference>
<dbReference type="PANTHER" id="PTHR43725:SF53">
    <property type="entry name" value="UDP-ARABINOSE 4-EPIMERASE 1"/>
    <property type="match status" value="1"/>
</dbReference>
<evidence type="ECO:0000256" key="4">
    <source>
        <dbReference type="ARBA" id="ARBA00007637"/>
    </source>
</evidence>
<dbReference type="InterPro" id="IPR036291">
    <property type="entry name" value="NAD(P)-bd_dom_sf"/>
</dbReference>
<dbReference type="Gene3D" id="3.90.25.10">
    <property type="entry name" value="UDP-galactose 4-epimerase, domain 1"/>
    <property type="match status" value="1"/>
</dbReference>
<evidence type="ECO:0000256" key="6">
    <source>
        <dbReference type="ARBA" id="ARBA00018569"/>
    </source>
</evidence>
<organism evidence="12 13">
    <name type="scientific">Magnetospirillum moscoviense</name>
    <dbReference type="NCBI Taxonomy" id="1437059"/>
    <lineage>
        <taxon>Bacteria</taxon>
        <taxon>Pseudomonadati</taxon>
        <taxon>Pseudomonadota</taxon>
        <taxon>Alphaproteobacteria</taxon>
        <taxon>Rhodospirillales</taxon>
        <taxon>Rhodospirillaceae</taxon>
        <taxon>Magnetospirillum</taxon>
    </lineage>
</organism>